<accession>A0A0F7L2Y5</accession>
<sequence>MSESNELIVIEEVKAVEVFTSNGIKPLIKMVREKALSEVPDMSNKKGARPRALFGCKGSKNKNRTRWPRKRPNRGLEKASQGC</sequence>
<dbReference type="EMBL" id="KR029580">
    <property type="protein sequence ID" value="AKH46280.1"/>
    <property type="molecule type" value="Genomic_DNA"/>
</dbReference>
<reference evidence="2" key="2">
    <citation type="submission" date="2015-03" db="EMBL/GenBank/DDBJ databases">
        <authorList>
            <person name="Chow C.-E.T."/>
            <person name="Winget D.M."/>
            <person name="White R.A.III."/>
            <person name="Hallam S.J."/>
            <person name="Suttle C.A."/>
        </authorList>
    </citation>
    <scope>NUCLEOTIDE SEQUENCE</scope>
    <source>
        <strain evidence="2">Anoxic3_5</strain>
    </source>
</reference>
<name>A0A0F7L2Y5_9VIRU</name>
<reference evidence="2" key="1">
    <citation type="journal article" date="2015" name="Front. Microbiol.">
        <title>Combining genomic sequencing methods to explore viral diversity and reveal potential virus-host interactions.</title>
        <authorList>
            <person name="Chow C.E."/>
            <person name="Winget D.M."/>
            <person name="White R.A.III."/>
            <person name="Hallam S.J."/>
            <person name="Suttle C.A."/>
        </authorList>
    </citation>
    <scope>NUCLEOTIDE SEQUENCE</scope>
    <source>
        <strain evidence="2">Anoxic3_5</strain>
    </source>
</reference>
<feature type="compositionally biased region" description="Basic residues" evidence="1">
    <location>
        <begin position="59"/>
        <end position="73"/>
    </location>
</feature>
<evidence type="ECO:0000313" key="2">
    <source>
        <dbReference type="EMBL" id="AKH46280.1"/>
    </source>
</evidence>
<protein>
    <submittedName>
        <fullName evidence="2">Uncharacterized protein</fullName>
    </submittedName>
</protein>
<proteinExistence type="predicted"/>
<evidence type="ECO:0000256" key="1">
    <source>
        <dbReference type="SAM" id="MobiDB-lite"/>
    </source>
</evidence>
<organism evidence="2">
    <name type="scientific">uncultured marine virus</name>
    <dbReference type="NCBI Taxonomy" id="186617"/>
    <lineage>
        <taxon>Viruses</taxon>
        <taxon>environmental samples</taxon>
    </lineage>
</organism>
<feature type="region of interest" description="Disordered" evidence="1">
    <location>
        <begin position="38"/>
        <end position="83"/>
    </location>
</feature>